<dbReference type="PROSITE" id="PS51257">
    <property type="entry name" value="PROKAR_LIPOPROTEIN"/>
    <property type="match status" value="1"/>
</dbReference>
<dbReference type="KEGG" id="mtt:Ftrac_1158"/>
<accession>E4TVP0</accession>
<evidence type="ECO:0000313" key="3">
    <source>
        <dbReference type="EMBL" id="ADR21153.1"/>
    </source>
</evidence>
<keyword evidence="4" id="KW-1185">Reference proteome</keyword>
<dbReference type="InterPro" id="IPR019734">
    <property type="entry name" value="TPR_rpt"/>
</dbReference>
<dbReference type="Pfam" id="PF13181">
    <property type="entry name" value="TPR_8"/>
    <property type="match status" value="3"/>
</dbReference>
<keyword evidence="2" id="KW-0802">TPR repeat</keyword>
<dbReference type="HOGENOM" id="CLU_949309_0_0_10"/>
<dbReference type="AlphaFoldDB" id="E4TVP0"/>
<dbReference type="PANTHER" id="PTHR44858">
    <property type="entry name" value="TETRATRICOPEPTIDE REPEAT PROTEIN 6"/>
    <property type="match status" value="1"/>
</dbReference>
<dbReference type="OrthoDB" id="935812at2"/>
<dbReference type="SUPFAM" id="SSF48452">
    <property type="entry name" value="TPR-like"/>
    <property type="match status" value="1"/>
</dbReference>
<dbReference type="eggNOG" id="COG0457">
    <property type="taxonomic scope" value="Bacteria"/>
</dbReference>
<name>E4TVP0_MARTH</name>
<dbReference type="EMBL" id="CP002349">
    <property type="protein sequence ID" value="ADR21153.1"/>
    <property type="molecule type" value="Genomic_DNA"/>
</dbReference>
<dbReference type="PANTHER" id="PTHR44858:SF1">
    <property type="entry name" value="UDP-N-ACETYLGLUCOSAMINE--PEPTIDE N-ACETYLGLUCOSAMINYLTRANSFERASE SPINDLY-RELATED"/>
    <property type="match status" value="1"/>
</dbReference>
<dbReference type="InterPro" id="IPR050498">
    <property type="entry name" value="Ycf3"/>
</dbReference>
<gene>
    <name evidence="3" type="ordered locus">Ftrac_1158</name>
</gene>
<reference evidence="3 4" key="1">
    <citation type="journal article" date="2011" name="Stand. Genomic Sci.">
        <title>Complete genome sequence of Marivirga tractuosa type strain (H-43).</title>
        <authorList>
            <person name="Pagani I."/>
            <person name="Chertkov O."/>
            <person name="Lapidus A."/>
            <person name="Lucas S."/>
            <person name="Del Rio T.G."/>
            <person name="Tice H."/>
            <person name="Copeland A."/>
            <person name="Cheng J.F."/>
            <person name="Nolan M."/>
            <person name="Saunders E."/>
            <person name="Pitluck S."/>
            <person name="Held B."/>
            <person name="Goodwin L."/>
            <person name="Liolios K."/>
            <person name="Ovchinikova G."/>
            <person name="Ivanova N."/>
            <person name="Mavromatis K."/>
            <person name="Pati A."/>
            <person name="Chen A."/>
            <person name="Palaniappan K."/>
            <person name="Land M."/>
            <person name="Hauser L."/>
            <person name="Jeffries C.D."/>
            <person name="Detter J.C."/>
            <person name="Han C."/>
            <person name="Tapia R."/>
            <person name="Ngatchou-Djao O.D."/>
            <person name="Rohde M."/>
            <person name="Goker M."/>
            <person name="Spring S."/>
            <person name="Sikorski J."/>
            <person name="Woyke T."/>
            <person name="Bristow J."/>
            <person name="Eisen J.A."/>
            <person name="Markowitz V."/>
            <person name="Hugenholtz P."/>
            <person name="Klenk H.P."/>
            <person name="Kyrpides N.C."/>
        </authorList>
    </citation>
    <scope>NUCLEOTIDE SEQUENCE [LARGE SCALE GENOMIC DNA]</scope>
    <source>
        <strain evidence="4">ATCC 23168 / DSM 4126 / NBRC 15989 / NCIMB 1408 / VKM B-1430 / H-43</strain>
    </source>
</reference>
<dbReference type="InterPro" id="IPR011990">
    <property type="entry name" value="TPR-like_helical_dom_sf"/>
</dbReference>
<proteinExistence type="predicted"/>
<dbReference type="STRING" id="643867.Ftrac_1158"/>
<sequence length="293" mass="34706">MSLNMRIISFAILLIAFSCNEKTSKDFSSLDKDKKEELANWYDKMSNSFLQPSELHRRFKDSALLVQPNNVQTRQVLSYSYKKVGEHIKAMEVLNKAAEIDIENGKANVLQYRAWSLLYYYRDYEGVVRDVDLIEKITNNPYNSCWGEPCGLLKGQALYKLNEFRKAIETFEIVNLEEEKLGFEGNFLISFYMGRCYSELEEYDKAILYFEESMGSVKRFPEVYYQLGLIYRKLNSNEKANENFKLAKEYIRYSMNEPYIERFDEVFEYMIDDELKELQKTNYYKSTASKLSR</sequence>
<dbReference type="Gene3D" id="1.25.40.10">
    <property type="entry name" value="Tetratricopeptide repeat domain"/>
    <property type="match status" value="2"/>
</dbReference>
<dbReference type="Proteomes" id="UP000008720">
    <property type="component" value="Chromosome"/>
</dbReference>
<protein>
    <submittedName>
        <fullName evidence="3">Tetratricopeptide TPR_1 repeat-containing protein</fullName>
    </submittedName>
</protein>
<keyword evidence="1" id="KW-0677">Repeat</keyword>
<organism evidence="3 4">
    <name type="scientific">Marivirga tractuosa (strain ATCC 23168 / DSM 4126 / NBRC 15989 / NCIMB 1408 / VKM B-1430 / H-43)</name>
    <name type="common">Microscilla tractuosa</name>
    <name type="synonym">Flexibacter tractuosus</name>
    <dbReference type="NCBI Taxonomy" id="643867"/>
    <lineage>
        <taxon>Bacteria</taxon>
        <taxon>Pseudomonadati</taxon>
        <taxon>Bacteroidota</taxon>
        <taxon>Cytophagia</taxon>
        <taxon>Cytophagales</taxon>
        <taxon>Marivirgaceae</taxon>
        <taxon>Marivirga</taxon>
    </lineage>
</organism>
<evidence type="ECO:0000313" key="4">
    <source>
        <dbReference type="Proteomes" id="UP000008720"/>
    </source>
</evidence>
<evidence type="ECO:0000256" key="2">
    <source>
        <dbReference type="ARBA" id="ARBA00022803"/>
    </source>
</evidence>
<evidence type="ECO:0000256" key="1">
    <source>
        <dbReference type="ARBA" id="ARBA00022737"/>
    </source>
</evidence>
<dbReference type="SMART" id="SM00028">
    <property type="entry name" value="TPR"/>
    <property type="match status" value="3"/>
</dbReference>